<dbReference type="Proteomes" id="UP000727993">
    <property type="component" value="Unassembled WGS sequence"/>
</dbReference>
<dbReference type="InterPro" id="IPR020550">
    <property type="entry name" value="Inositol_monophosphatase_CS"/>
</dbReference>
<evidence type="ECO:0000256" key="5">
    <source>
        <dbReference type="ARBA" id="ARBA00022801"/>
    </source>
</evidence>
<dbReference type="CDD" id="cd01639">
    <property type="entry name" value="IMPase"/>
    <property type="match status" value="1"/>
</dbReference>
<dbReference type="SUPFAM" id="SSF56655">
    <property type="entry name" value="Carbohydrate phosphatase"/>
    <property type="match status" value="1"/>
</dbReference>
<dbReference type="PANTHER" id="PTHR20854:SF4">
    <property type="entry name" value="INOSITOL-1-MONOPHOSPHATASE-RELATED"/>
    <property type="match status" value="1"/>
</dbReference>
<proteinExistence type="inferred from homology"/>
<dbReference type="AlphaFoldDB" id="A0A936ND74"/>
<dbReference type="InterPro" id="IPR020583">
    <property type="entry name" value="Inositol_monoP_metal-BS"/>
</dbReference>
<evidence type="ECO:0000256" key="9">
    <source>
        <dbReference type="SAM" id="MobiDB-lite"/>
    </source>
</evidence>
<dbReference type="Pfam" id="PF00459">
    <property type="entry name" value="Inositol_P"/>
    <property type="match status" value="1"/>
</dbReference>
<feature type="binding site" evidence="7">
    <location>
        <position position="112"/>
    </location>
    <ligand>
        <name>Mg(2+)</name>
        <dbReference type="ChEBI" id="CHEBI:18420"/>
        <label>1</label>
        <note>catalytic</note>
    </ligand>
</feature>
<evidence type="ECO:0000256" key="8">
    <source>
        <dbReference type="RuleBase" id="RU364068"/>
    </source>
</evidence>
<evidence type="ECO:0000313" key="10">
    <source>
        <dbReference type="EMBL" id="MBK9298128.1"/>
    </source>
</evidence>
<keyword evidence="5 8" id="KW-0378">Hydrolase</keyword>
<comment type="caution">
    <text evidence="10">The sequence shown here is derived from an EMBL/GenBank/DDBJ whole genome shotgun (WGS) entry which is preliminary data.</text>
</comment>
<evidence type="ECO:0000256" key="2">
    <source>
        <dbReference type="ARBA" id="ARBA00001946"/>
    </source>
</evidence>
<comment type="similarity">
    <text evidence="3 8">Belongs to the inositol monophosphatase superfamily.</text>
</comment>
<feature type="region of interest" description="Disordered" evidence="9">
    <location>
        <begin position="35"/>
        <end position="61"/>
    </location>
</feature>
<evidence type="ECO:0000256" key="3">
    <source>
        <dbReference type="ARBA" id="ARBA00009759"/>
    </source>
</evidence>
<dbReference type="InterPro" id="IPR000760">
    <property type="entry name" value="Inositol_monophosphatase-like"/>
</dbReference>
<evidence type="ECO:0000256" key="7">
    <source>
        <dbReference type="PIRSR" id="PIRSR600760-2"/>
    </source>
</evidence>
<comment type="catalytic activity">
    <reaction evidence="1 8">
        <text>a myo-inositol phosphate + H2O = myo-inositol + phosphate</text>
        <dbReference type="Rhea" id="RHEA:24056"/>
        <dbReference type="ChEBI" id="CHEBI:15377"/>
        <dbReference type="ChEBI" id="CHEBI:17268"/>
        <dbReference type="ChEBI" id="CHEBI:43474"/>
        <dbReference type="ChEBI" id="CHEBI:84139"/>
        <dbReference type="EC" id="3.1.3.25"/>
    </reaction>
</comment>
<evidence type="ECO:0000256" key="6">
    <source>
        <dbReference type="ARBA" id="ARBA00022842"/>
    </source>
</evidence>
<feature type="compositionally biased region" description="Polar residues" evidence="9">
    <location>
        <begin position="49"/>
        <end position="58"/>
    </location>
</feature>
<dbReference type="EMBL" id="JADJZA010000008">
    <property type="protein sequence ID" value="MBK9298128.1"/>
    <property type="molecule type" value="Genomic_DNA"/>
</dbReference>
<dbReference type="PANTHER" id="PTHR20854">
    <property type="entry name" value="INOSITOL MONOPHOSPHATASE"/>
    <property type="match status" value="1"/>
</dbReference>
<evidence type="ECO:0000313" key="11">
    <source>
        <dbReference type="Proteomes" id="UP000727993"/>
    </source>
</evidence>
<accession>A0A936ND74</accession>
<dbReference type="EC" id="3.1.3.25" evidence="8"/>
<protein>
    <recommendedName>
        <fullName evidence="8">Inositol-1-monophosphatase</fullName>
        <ecNumber evidence="8">3.1.3.25</ecNumber>
    </recommendedName>
</protein>
<dbReference type="GO" id="GO:0046854">
    <property type="term" value="P:phosphatidylinositol phosphate biosynthetic process"/>
    <property type="evidence" value="ECO:0007669"/>
    <property type="project" value="InterPro"/>
</dbReference>
<name>A0A936ND74_9ACTN</name>
<organism evidence="10 11">
    <name type="scientific">Candidatus Neomicrothrix subdominans</name>
    <dbReference type="NCBI Taxonomy" id="2954438"/>
    <lineage>
        <taxon>Bacteria</taxon>
        <taxon>Bacillati</taxon>
        <taxon>Actinomycetota</taxon>
        <taxon>Acidimicrobiia</taxon>
        <taxon>Acidimicrobiales</taxon>
        <taxon>Microthrixaceae</taxon>
        <taxon>Candidatus Neomicrothrix</taxon>
    </lineage>
</organism>
<dbReference type="GO" id="GO:0008934">
    <property type="term" value="F:inositol monophosphate 1-phosphatase activity"/>
    <property type="evidence" value="ECO:0007669"/>
    <property type="project" value="InterPro"/>
</dbReference>
<reference evidence="10 11" key="1">
    <citation type="submission" date="2020-10" db="EMBL/GenBank/DDBJ databases">
        <title>Connecting structure to function with the recovery of over 1000 high-quality activated sludge metagenome-assembled genomes encoding full-length rRNA genes using long-read sequencing.</title>
        <authorList>
            <person name="Singleton C.M."/>
            <person name="Petriglieri F."/>
            <person name="Kristensen J.M."/>
            <person name="Kirkegaard R.H."/>
            <person name="Michaelsen T.Y."/>
            <person name="Andersen M.H."/>
            <person name="Karst S.M."/>
            <person name="Dueholm M.S."/>
            <person name="Nielsen P.H."/>
            <person name="Albertsen M."/>
        </authorList>
    </citation>
    <scope>NUCLEOTIDE SEQUENCE [LARGE SCALE GENOMIC DNA]</scope>
    <source>
        <strain evidence="10">Lyne_18-Q3-R50-59_MAXAC.006</strain>
    </source>
</reference>
<dbReference type="PROSITE" id="PS00629">
    <property type="entry name" value="IMP_1"/>
    <property type="match status" value="1"/>
</dbReference>
<dbReference type="Gene3D" id="3.40.190.80">
    <property type="match status" value="1"/>
</dbReference>
<feature type="binding site" evidence="7">
    <location>
        <position position="110"/>
    </location>
    <ligand>
        <name>Mg(2+)</name>
        <dbReference type="ChEBI" id="CHEBI:18420"/>
        <label>1</label>
        <note>catalytic</note>
    </ligand>
</feature>
<dbReference type="PRINTS" id="PR00377">
    <property type="entry name" value="IMPHPHTASES"/>
</dbReference>
<comment type="cofactor">
    <cofactor evidence="2 7 8">
        <name>Mg(2+)</name>
        <dbReference type="ChEBI" id="CHEBI:18420"/>
    </cofactor>
</comment>
<gene>
    <name evidence="10" type="ORF">IPN02_15095</name>
</gene>
<keyword evidence="6 7" id="KW-0460">Magnesium</keyword>
<feature type="binding site" evidence="7">
    <location>
        <position position="87"/>
    </location>
    <ligand>
        <name>Mg(2+)</name>
        <dbReference type="ChEBI" id="CHEBI:18420"/>
        <label>1</label>
        <note>catalytic</note>
    </ligand>
</feature>
<dbReference type="Gene3D" id="3.30.540.10">
    <property type="entry name" value="Fructose-1,6-Bisphosphatase, subunit A, domain 1"/>
    <property type="match status" value="1"/>
</dbReference>
<dbReference type="PROSITE" id="PS00630">
    <property type="entry name" value="IMP_2"/>
    <property type="match status" value="1"/>
</dbReference>
<evidence type="ECO:0000256" key="1">
    <source>
        <dbReference type="ARBA" id="ARBA00001033"/>
    </source>
</evidence>
<feature type="binding site" evidence="7">
    <location>
        <position position="237"/>
    </location>
    <ligand>
        <name>Mg(2+)</name>
        <dbReference type="ChEBI" id="CHEBI:18420"/>
        <label>1</label>
        <note>catalytic</note>
    </ligand>
</feature>
<sequence length="301" mass="31232">MSHPGAGEANRPDAAVDSDELCTLALSAARLGARTASDAQAEIRRQGGARTTKSSETDLVTEADRATERVIRDALLDARPGDGFLGEESVSEWTDDPRGDADDRVVWVVDPIDGTTNYVYGQPDWGISVAATRGGRSLVGVVIAPRLDLEYVATLGGGATRNGERLVVAQSPPLSQALVATGFGYDPGRRGRQGAVATALLPQVRDLRRRGAAALDFCYVADGSVDAYYETGPHWWDFAAGSLVATEAGARVTAQPLVAGPTGGPLATTAEPTSGWFLLAAAPPLFGSLSDVLTRLGAAGG</sequence>
<dbReference type="InterPro" id="IPR033942">
    <property type="entry name" value="IMPase"/>
</dbReference>
<dbReference type="GO" id="GO:0007165">
    <property type="term" value="P:signal transduction"/>
    <property type="evidence" value="ECO:0007669"/>
    <property type="project" value="TreeGrafter"/>
</dbReference>
<feature type="binding site" evidence="7">
    <location>
        <position position="113"/>
    </location>
    <ligand>
        <name>Mg(2+)</name>
        <dbReference type="ChEBI" id="CHEBI:18420"/>
        <label>1</label>
        <note>catalytic</note>
    </ligand>
</feature>
<dbReference type="GO" id="GO:0006020">
    <property type="term" value="P:inositol metabolic process"/>
    <property type="evidence" value="ECO:0007669"/>
    <property type="project" value="TreeGrafter"/>
</dbReference>
<evidence type="ECO:0000256" key="4">
    <source>
        <dbReference type="ARBA" id="ARBA00022723"/>
    </source>
</evidence>
<keyword evidence="4 7" id="KW-0479">Metal-binding</keyword>
<dbReference type="GO" id="GO:0046872">
    <property type="term" value="F:metal ion binding"/>
    <property type="evidence" value="ECO:0007669"/>
    <property type="project" value="UniProtKB-KW"/>
</dbReference>